<proteinExistence type="predicted"/>
<protein>
    <submittedName>
        <fullName evidence="1">Uncharacterized protein</fullName>
    </submittedName>
</protein>
<reference evidence="1 2" key="1">
    <citation type="journal article" date="2018" name="PLoS Genet.">
        <title>Population sequencing reveals clonal diversity and ancestral inbreeding in the grapevine cultivar Chardonnay.</title>
        <authorList>
            <person name="Roach M.J."/>
            <person name="Johnson D.L."/>
            <person name="Bohlmann J."/>
            <person name="van Vuuren H.J."/>
            <person name="Jones S.J."/>
            <person name="Pretorius I.S."/>
            <person name="Schmidt S.A."/>
            <person name="Borneman A.R."/>
        </authorList>
    </citation>
    <scope>NUCLEOTIDE SEQUENCE [LARGE SCALE GENOMIC DNA]</scope>
    <source>
        <strain evidence="2">cv. Chardonnay</strain>
        <tissue evidence="1">Leaf</tissue>
    </source>
</reference>
<dbReference type="Proteomes" id="UP000288805">
    <property type="component" value="Unassembled WGS sequence"/>
</dbReference>
<comment type="caution">
    <text evidence="1">The sequence shown here is derived from an EMBL/GenBank/DDBJ whole genome shotgun (WGS) entry which is preliminary data.</text>
</comment>
<evidence type="ECO:0000313" key="1">
    <source>
        <dbReference type="EMBL" id="RVW66628.1"/>
    </source>
</evidence>
<dbReference type="PANTHER" id="PTHR32108">
    <property type="entry name" value="DNA-DIRECTED RNA POLYMERASE SUBUNIT ALPHA"/>
    <property type="match status" value="1"/>
</dbReference>
<organism evidence="1 2">
    <name type="scientific">Vitis vinifera</name>
    <name type="common">Grape</name>
    <dbReference type="NCBI Taxonomy" id="29760"/>
    <lineage>
        <taxon>Eukaryota</taxon>
        <taxon>Viridiplantae</taxon>
        <taxon>Streptophyta</taxon>
        <taxon>Embryophyta</taxon>
        <taxon>Tracheophyta</taxon>
        <taxon>Spermatophyta</taxon>
        <taxon>Magnoliopsida</taxon>
        <taxon>eudicotyledons</taxon>
        <taxon>Gunneridae</taxon>
        <taxon>Pentapetalae</taxon>
        <taxon>rosids</taxon>
        <taxon>Vitales</taxon>
        <taxon>Vitaceae</taxon>
        <taxon>Viteae</taxon>
        <taxon>Vitis</taxon>
    </lineage>
</organism>
<dbReference type="AlphaFoldDB" id="A0A438G341"/>
<dbReference type="PANTHER" id="PTHR32108:SF9">
    <property type="entry name" value="REVERSE TRANSCRIPTASE RNASE H-LIKE DOMAIN-CONTAINING PROTEIN"/>
    <property type="match status" value="1"/>
</dbReference>
<name>A0A438G341_VITVI</name>
<dbReference type="EMBL" id="QGNW01000639">
    <property type="protein sequence ID" value="RVW66628.1"/>
    <property type="molecule type" value="Genomic_DNA"/>
</dbReference>
<accession>A0A438G341</accession>
<gene>
    <name evidence="1" type="ORF">CK203_063604</name>
</gene>
<evidence type="ECO:0000313" key="2">
    <source>
        <dbReference type="Proteomes" id="UP000288805"/>
    </source>
</evidence>
<sequence>MQGRKAKREIHHEALKSFPIFATDILPTYLHSAPQQPVYATQAPQRPPIQFHQQYRAPPPSRPARQFTQLGMPLSQAFQRLVEGGLIAPLPPRPPPHPTSPRFKTDLHYTYHQRASHDTNNCVMLRHAIQDLIDQGLVDLGCLTVTTNPLPTHDTRVVPPPSGNVHLIEFSGDEIFMMGGAERLLNLLVYTRTQILVDISMDNRALSHIRVDTATTPGGLIHFLTDDKATCIVFSDNDLPPERSDHVRPLFIDVVCSGHRVSPVLLDNDSALNVCPLVTAIALGFSPSNFGPSTQTSRAYDETQRTVMGTLTTHVMISLGLGHRQQGPREFAFIVDHDIPYGLGYTPSKDDLADYFTRGSDHAPRIEGVDRVHEAIEPMCFPCAFLRRSLTMDLGDGFDGVILPDTYMDKMDMIGTGPLFASPPRPRSAFDVFGISMLEFDGDGLVATDITHDTIFVQGASNSVDPPLSFDTMSRKVDCVPSWCLEFGPQTGVINKIYNLYHHALG</sequence>